<feature type="binding site" evidence="9">
    <location>
        <position position="107"/>
    </location>
    <ligand>
        <name>4-amino-2-methyl-5-(diphosphooxymethyl)pyrimidine</name>
        <dbReference type="ChEBI" id="CHEBI:57841"/>
    </ligand>
</feature>
<feature type="binding site" evidence="9">
    <location>
        <position position="164"/>
    </location>
    <ligand>
        <name>2-[(2R,5Z)-2-carboxy-4-methylthiazol-5(2H)-ylidene]ethyl phosphate</name>
        <dbReference type="ChEBI" id="CHEBI:62899"/>
    </ligand>
</feature>
<evidence type="ECO:0000313" key="14">
    <source>
        <dbReference type="EMBL" id="WQG88808.1"/>
    </source>
</evidence>
<dbReference type="EMBL" id="FPIZ01000011">
    <property type="protein sequence ID" value="SFW69315.1"/>
    <property type="molecule type" value="Genomic_DNA"/>
</dbReference>
<keyword evidence="5 9" id="KW-0784">Thiamine biosynthesis</keyword>
<keyword evidence="16" id="KW-1185">Reference proteome</keyword>
<dbReference type="GO" id="GO:0005737">
    <property type="term" value="C:cytoplasm"/>
    <property type="evidence" value="ECO:0007669"/>
    <property type="project" value="TreeGrafter"/>
</dbReference>
<dbReference type="RefSeq" id="WP_072362589.1">
    <property type="nucleotide sequence ID" value="NZ_CP139972.1"/>
</dbReference>
<evidence type="ECO:0000256" key="2">
    <source>
        <dbReference type="ARBA" id="ARBA00022679"/>
    </source>
</evidence>
<evidence type="ECO:0000256" key="5">
    <source>
        <dbReference type="ARBA" id="ARBA00022977"/>
    </source>
</evidence>
<dbReference type="PANTHER" id="PTHR20857">
    <property type="entry name" value="THIAMINE-PHOSPHATE PYROPHOSPHORYLASE"/>
    <property type="match status" value="1"/>
</dbReference>
<dbReference type="Proteomes" id="UP000183788">
    <property type="component" value="Unassembled WGS sequence"/>
</dbReference>
<dbReference type="EMBL" id="CP140154">
    <property type="protein sequence ID" value="WQG88808.1"/>
    <property type="molecule type" value="Genomic_DNA"/>
</dbReference>
<proteinExistence type="inferred from homology"/>
<evidence type="ECO:0000313" key="16">
    <source>
        <dbReference type="Proteomes" id="UP001326715"/>
    </source>
</evidence>
<dbReference type="SUPFAM" id="SSF51391">
    <property type="entry name" value="Thiamin phosphate synthase"/>
    <property type="match status" value="1"/>
</dbReference>
<name>A0A1K1RBX5_9BACT</name>
<evidence type="ECO:0000256" key="3">
    <source>
        <dbReference type="ARBA" id="ARBA00022723"/>
    </source>
</evidence>
<evidence type="ECO:0000313" key="13">
    <source>
        <dbReference type="EMBL" id="SFW69315.1"/>
    </source>
</evidence>
<evidence type="ECO:0000256" key="4">
    <source>
        <dbReference type="ARBA" id="ARBA00022842"/>
    </source>
</evidence>
<feature type="binding site" evidence="9">
    <location>
        <begin position="184"/>
        <end position="185"/>
    </location>
    <ligand>
        <name>2-[(2R,5Z)-2-carboxy-4-methylthiazol-5(2H)-ylidene]ethyl phosphate</name>
        <dbReference type="ChEBI" id="CHEBI:62899"/>
    </ligand>
</feature>
<feature type="binding site" evidence="9">
    <location>
        <begin position="133"/>
        <end position="135"/>
    </location>
    <ligand>
        <name>2-[(2R,5Z)-2-carboxy-4-methylthiazol-5(2H)-ylidene]ethyl phosphate</name>
        <dbReference type="ChEBI" id="CHEBI:62899"/>
    </ligand>
</feature>
<dbReference type="GO" id="GO:0000287">
    <property type="term" value="F:magnesium ion binding"/>
    <property type="evidence" value="ECO:0007669"/>
    <property type="project" value="UniProtKB-UniRule"/>
</dbReference>
<dbReference type="AlphaFoldDB" id="A0A1K1RBX5"/>
<dbReference type="InterPro" id="IPR022998">
    <property type="entry name" value="ThiamineP_synth_TenI"/>
</dbReference>
<dbReference type="STRING" id="1004.SAMN05661012_03574"/>
<dbReference type="InterPro" id="IPR013785">
    <property type="entry name" value="Aldolase_TIM"/>
</dbReference>
<evidence type="ECO:0000256" key="9">
    <source>
        <dbReference type="HAMAP-Rule" id="MF_00097"/>
    </source>
</evidence>
<feature type="binding site" evidence="9">
    <location>
        <begin position="36"/>
        <end position="40"/>
    </location>
    <ligand>
        <name>4-amino-2-methyl-5-(diphosphooxymethyl)pyrimidine</name>
        <dbReference type="ChEBI" id="CHEBI:57841"/>
    </ligand>
</feature>
<evidence type="ECO:0000313" key="15">
    <source>
        <dbReference type="Proteomes" id="UP000183788"/>
    </source>
</evidence>
<dbReference type="InterPro" id="IPR034291">
    <property type="entry name" value="TMP_synthase"/>
</dbReference>
<dbReference type="Gene3D" id="3.20.20.70">
    <property type="entry name" value="Aldolase class I"/>
    <property type="match status" value="1"/>
</dbReference>
<dbReference type="CDD" id="cd00564">
    <property type="entry name" value="TMP_TenI"/>
    <property type="match status" value="1"/>
</dbReference>
<comment type="catalytic activity">
    <reaction evidence="8 9 10">
        <text>2-[(2R,5Z)-2-carboxy-4-methylthiazol-5(2H)-ylidene]ethyl phosphate + 4-amino-2-methyl-5-(diphosphooxymethyl)pyrimidine + 2 H(+) = thiamine phosphate + CO2 + diphosphate</text>
        <dbReference type="Rhea" id="RHEA:47844"/>
        <dbReference type="ChEBI" id="CHEBI:15378"/>
        <dbReference type="ChEBI" id="CHEBI:16526"/>
        <dbReference type="ChEBI" id="CHEBI:33019"/>
        <dbReference type="ChEBI" id="CHEBI:37575"/>
        <dbReference type="ChEBI" id="CHEBI:57841"/>
        <dbReference type="ChEBI" id="CHEBI:62899"/>
        <dbReference type="EC" id="2.5.1.3"/>
    </reaction>
</comment>
<keyword evidence="4 9" id="KW-0460">Magnesium</keyword>
<dbReference type="Pfam" id="PF02581">
    <property type="entry name" value="TMP-TENI"/>
    <property type="match status" value="1"/>
</dbReference>
<evidence type="ECO:0000256" key="7">
    <source>
        <dbReference type="ARBA" id="ARBA00047851"/>
    </source>
</evidence>
<dbReference type="EC" id="2.5.1.3" evidence="9"/>
<comment type="pathway">
    <text evidence="1 9 11">Cofactor biosynthesis; thiamine diphosphate biosynthesis; thiamine phosphate from 4-amino-2-methyl-5-diphosphomethylpyrimidine and 4-methyl-5-(2-phosphoethyl)-thiazole: step 1/1.</text>
</comment>
<protein>
    <recommendedName>
        <fullName evidence="9">Thiamine-phosphate synthase</fullName>
        <shortName evidence="9">TP synthase</shortName>
        <shortName evidence="9">TPS</shortName>
        <ecNumber evidence="9">2.5.1.3</ecNumber>
    </recommendedName>
    <alternativeName>
        <fullName evidence="9">Thiamine-phosphate pyrophosphorylase</fullName>
        <shortName evidence="9">TMP pyrophosphorylase</shortName>
        <shortName evidence="9">TMP-PPase</shortName>
    </alternativeName>
</protein>
<dbReference type="GO" id="GO:0004789">
    <property type="term" value="F:thiamine-phosphate diphosphorylase activity"/>
    <property type="evidence" value="ECO:0007669"/>
    <property type="project" value="UniProtKB-UniRule"/>
</dbReference>
<comment type="cofactor">
    <cofactor evidence="9">
        <name>Mg(2+)</name>
        <dbReference type="ChEBI" id="CHEBI:18420"/>
    </cofactor>
    <text evidence="9">Binds 1 Mg(2+) ion per subunit.</text>
</comment>
<dbReference type="GO" id="GO:0009228">
    <property type="term" value="P:thiamine biosynthetic process"/>
    <property type="evidence" value="ECO:0007669"/>
    <property type="project" value="UniProtKB-KW"/>
</dbReference>
<reference evidence="14 16" key="2">
    <citation type="submission" date="2023-11" db="EMBL/GenBank/DDBJ databases">
        <title>MicrobeMod: A computational toolkit for identifying prokaryotic methylation and restriction-modification with nanopore sequencing.</title>
        <authorList>
            <person name="Crits-Christoph A."/>
            <person name="Kang S.C."/>
            <person name="Lee H."/>
            <person name="Ostrov N."/>
        </authorList>
    </citation>
    <scope>NUCLEOTIDE SEQUENCE [LARGE SCALE GENOMIC DNA]</scope>
    <source>
        <strain evidence="14 16">ATCC 23090</strain>
    </source>
</reference>
<dbReference type="InterPro" id="IPR036206">
    <property type="entry name" value="ThiamineP_synth_sf"/>
</dbReference>
<feature type="binding site" evidence="9">
    <location>
        <position position="88"/>
    </location>
    <ligand>
        <name>Mg(2+)</name>
        <dbReference type="ChEBI" id="CHEBI:18420"/>
    </ligand>
</feature>
<sequence>MFNRRLYLVISEESCKGRDLVTVAKAAVKGGVDLIQLREKQLDNPAFLERALRLKEALVASRVPLIINDNLWVAQQCCAAGIHVGNSDIPPLSIRVQWPSCGILGYSIEYEKQIYTAEARASDYLALSPIFATPTKTDTVTEWKLEGISKIRALTDKPLVAIGAIHEGNAADVIKAGADCLAIVSAICGAADPEKAAAAIRLQIEKAL</sequence>
<keyword evidence="2 9" id="KW-0808">Transferase</keyword>
<feature type="binding site" evidence="9">
    <location>
        <position position="68"/>
    </location>
    <ligand>
        <name>4-amino-2-methyl-5-(diphosphooxymethyl)pyrimidine</name>
        <dbReference type="ChEBI" id="CHEBI:57841"/>
    </ligand>
</feature>
<feature type="binding site" evidence="9">
    <location>
        <position position="136"/>
    </location>
    <ligand>
        <name>4-amino-2-methyl-5-(diphosphooxymethyl)pyrimidine</name>
        <dbReference type="ChEBI" id="CHEBI:57841"/>
    </ligand>
</feature>
<dbReference type="OrthoDB" id="9812206at2"/>
<dbReference type="NCBIfam" id="TIGR00693">
    <property type="entry name" value="thiE"/>
    <property type="match status" value="1"/>
</dbReference>
<evidence type="ECO:0000256" key="6">
    <source>
        <dbReference type="ARBA" id="ARBA00047334"/>
    </source>
</evidence>
<feature type="domain" description="Thiamine phosphate synthase/TenI" evidence="12">
    <location>
        <begin position="6"/>
        <end position="187"/>
    </location>
</feature>
<reference evidence="13 15" key="1">
    <citation type="submission" date="2016-11" db="EMBL/GenBank/DDBJ databases">
        <authorList>
            <person name="Jaros S."/>
            <person name="Januszkiewicz K."/>
            <person name="Wedrychowicz H."/>
        </authorList>
    </citation>
    <scope>NUCLEOTIDE SEQUENCE [LARGE SCALE GENOMIC DNA]</scope>
    <source>
        <strain evidence="13 15">DSM 784</strain>
    </source>
</reference>
<comment type="similarity">
    <text evidence="9 10">Belongs to the thiamine-phosphate synthase family.</text>
</comment>
<evidence type="ECO:0000256" key="8">
    <source>
        <dbReference type="ARBA" id="ARBA00047883"/>
    </source>
</evidence>
<comment type="catalytic activity">
    <reaction evidence="6 9 10">
        <text>4-methyl-5-(2-phosphooxyethyl)-thiazole + 4-amino-2-methyl-5-(diphosphooxymethyl)pyrimidine + H(+) = thiamine phosphate + diphosphate</text>
        <dbReference type="Rhea" id="RHEA:22328"/>
        <dbReference type="ChEBI" id="CHEBI:15378"/>
        <dbReference type="ChEBI" id="CHEBI:33019"/>
        <dbReference type="ChEBI" id="CHEBI:37575"/>
        <dbReference type="ChEBI" id="CHEBI:57841"/>
        <dbReference type="ChEBI" id="CHEBI:58296"/>
        <dbReference type="EC" id="2.5.1.3"/>
    </reaction>
</comment>
<organism evidence="13 15">
    <name type="scientific">Chitinophaga sancti</name>
    <dbReference type="NCBI Taxonomy" id="1004"/>
    <lineage>
        <taxon>Bacteria</taxon>
        <taxon>Pseudomonadati</taxon>
        <taxon>Bacteroidota</taxon>
        <taxon>Chitinophagia</taxon>
        <taxon>Chitinophagales</taxon>
        <taxon>Chitinophagaceae</taxon>
        <taxon>Chitinophaga</taxon>
    </lineage>
</organism>
<dbReference type="Proteomes" id="UP001326715">
    <property type="component" value="Chromosome"/>
</dbReference>
<dbReference type="GO" id="GO:0009229">
    <property type="term" value="P:thiamine diphosphate biosynthetic process"/>
    <property type="evidence" value="ECO:0007669"/>
    <property type="project" value="UniProtKB-UniRule"/>
</dbReference>
<evidence type="ECO:0000256" key="10">
    <source>
        <dbReference type="RuleBase" id="RU003826"/>
    </source>
</evidence>
<accession>A0A1K1RBX5</accession>
<gene>
    <name evidence="9 14" type="primary">thiE</name>
    <name evidence="13" type="ORF">SAMN05661012_03574</name>
    <name evidence="14" type="ORF">SR876_28165</name>
</gene>
<dbReference type="PANTHER" id="PTHR20857:SF23">
    <property type="entry name" value="THIAMINE BIOSYNTHETIC BIFUNCTIONAL ENZYME"/>
    <property type="match status" value="1"/>
</dbReference>
<evidence type="ECO:0000256" key="1">
    <source>
        <dbReference type="ARBA" id="ARBA00005165"/>
    </source>
</evidence>
<comment type="catalytic activity">
    <reaction evidence="7 9 10">
        <text>2-(2-carboxy-4-methylthiazol-5-yl)ethyl phosphate + 4-amino-2-methyl-5-(diphosphooxymethyl)pyrimidine + 2 H(+) = thiamine phosphate + CO2 + diphosphate</text>
        <dbReference type="Rhea" id="RHEA:47848"/>
        <dbReference type="ChEBI" id="CHEBI:15378"/>
        <dbReference type="ChEBI" id="CHEBI:16526"/>
        <dbReference type="ChEBI" id="CHEBI:33019"/>
        <dbReference type="ChEBI" id="CHEBI:37575"/>
        <dbReference type="ChEBI" id="CHEBI:57841"/>
        <dbReference type="ChEBI" id="CHEBI:62890"/>
        <dbReference type="EC" id="2.5.1.3"/>
    </reaction>
</comment>
<keyword evidence="3 9" id="KW-0479">Metal-binding</keyword>
<feature type="binding site" evidence="9">
    <location>
        <position position="69"/>
    </location>
    <ligand>
        <name>Mg(2+)</name>
        <dbReference type="ChEBI" id="CHEBI:18420"/>
    </ligand>
</feature>
<comment type="function">
    <text evidence="9">Condenses 4-methyl-5-(beta-hydroxyethyl)thiazole monophosphate (THZ-P) and 2-methyl-4-amino-5-hydroxymethyl pyrimidine pyrophosphate (HMP-PP) to form thiamine monophosphate (TMP).</text>
</comment>
<evidence type="ECO:0000259" key="12">
    <source>
        <dbReference type="Pfam" id="PF02581"/>
    </source>
</evidence>
<dbReference type="UniPathway" id="UPA00060">
    <property type="reaction ID" value="UER00141"/>
</dbReference>
<dbReference type="HAMAP" id="MF_00097">
    <property type="entry name" value="TMP_synthase"/>
    <property type="match status" value="1"/>
</dbReference>
<evidence type="ECO:0000256" key="11">
    <source>
        <dbReference type="RuleBase" id="RU004253"/>
    </source>
</evidence>